<evidence type="ECO:0000256" key="1">
    <source>
        <dbReference type="ARBA" id="ARBA00004401"/>
    </source>
</evidence>
<dbReference type="InterPro" id="IPR027304">
    <property type="entry name" value="Trigger_fact/SurA_dom_sf"/>
</dbReference>
<accession>A0A059FWY3</accession>
<dbReference type="SUPFAM" id="SSF109998">
    <property type="entry name" value="Triger factor/SurA peptide-binding domain-like"/>
    <property type="match status" value="1"/>
</dbReference>
<dbReference type="Proteomes" id="UP000025061">
    <property type="component" value="Unassembled WGS sequence"/>
</dbReference>
<evidence type="ECO:0000256" key="5">
    <source>
        <dbReference type="ARBA" id="ARBA00023136"/>
    </source>
</evidence>
<comment type="similarity">
    <text evidence="7">Belongs to the PpiD chaperone family.</text>
</comment>
<dbReference type="PATRIC" id="fig|1280951.3.peg.1534"/>
<evidence type="ECO:0000256" key="7">
    <source>
        <dbReference type="ARBA" id="ARBA00038408"/>
    </source>
</evidence>
<proteinExistence type="inferred from homology"/>
<dbReference type="Pfam" id="PF13624">
    <property type="entry name" value="SurA_N_3"/>
    <property type="match status" value="1"/>
</dbReference>
<evidence type="ECO:0000259" key="8">
    <source>
        <dbReference type="Pfam" id="PF13145"/>
    </source>
</evidence>
<gene>
    <name evidence="9" type="ORF">HHI_07582</name>
</gene>
<protein>
    <submittedName>
        <fullName evidence="9">Peptidylprolyl cis-trans isomerase-like protein</fullName>
    </submittedName>
</protein>
<keyword evidence="6" id="KW-0143">Chaperone</keyword>
<feature type="domain" description="PpiC" evidence="8">
    <location>
        <begin position="251"/>
        <end position="368"/>
    </location>
</feature>
<comment type="caution">
    <text evidence="9">The sequence shown here is derived from an EMBL/GenBank/DDBJ whole genome shotgun (WGS) entry which is preliminary data.</text>
</comment>
<keyword evidence="5" id="KW-0472">Membrane</keyword>
<dbReference type="EMBL" id="ARYI01000005">
    <property type="protein sequence ID" value="KCZ95092.1"/>
    <property type="molecule type" value="Genomic_DNA"/>
</dbReference>
<keyword evidence="9" id="KW-0413">Isomerase</keyword>
<organism evidence="9 10">
    <name type="scientific">Hyphomonas hirschiana VP5</name>
    <dbReference type="NCBI Taxonomy" id="1280951"/>
    <lineage>
        <taxon>Bacteria</taxon>
        <taxon>Pseudomonadati</taxon>
        <taxon>Pseudomonadota</taxon>
        <taxon>Alphaproteobacteria</taxon>
        <taxon>Hyphomonadales</taxon>
        <taxon>Hyphomonadaceae</taxon>
        <taxon>Hyphomonas</taxon>
    </lineage>
</organism>
<dbReference type="RefSeq" id="WP_011646795.1">
    <property type="nucleotide sequence ID" value="NZ_ARYI01000005.1"/>
</dbReference>
<dbReference type="GO" id="GO:0005886">
    <property type="term" value="C:plasma membrane"/>
    <property type="evidence" value="ECO:0007669"/>
    <property type="project" value="UniProtKB-SubCell"/>
</dbReference>
<evidence type="ECO:0000256" key="6">
    <source>
        <dbReference type="ARBA" id="ARBA00023186"/>
    </source>
</evidence>
<dbReference type="PANTHER" id="PTHR47529">
    <property type="entry name" value="PEPTIDYL-PROLYL CIS-TRANS ISOMERASE D"/>
    <property type="match status" value="1"/>
</dbReference>
<comment type="subcellular location">
    <subcellularLocation>
        <location evidence="1">Cell membrane</location>
        <topology evidence="1">Single-pass type II membrane protein</topology>
    </subcellularLocation>
</comment>
<keyword evidence="4" id="KW-1133">Transmembrane helix</keyword>
<dbReference type="Pfam" id="PF13145">
    <property type="entry name" value="Rotamase_2"/>
    <property type="match status" value="1"/>
</dbReference>
<keyword evidence="2" id="KW-1003">Cell membrane</keyword>
<evidence type="ECO:0000313" key="9">
    <source>
        <dbReference type="EMBL" id="KCZ95092.1"/>
    </source>
</evidence>
<dbReference type="GO" id="GO:0003755">
    <property type="term" value="F:peptidyl-prolyl cis-trans isomerase activity"/>
    <property type="evidence" value="ECO:0007669"/>
    <property type="project" value="InterPro"/>
</dbReference>
<evidence type="ECO:0000256" key="3">
    <source>
        <dbReference type="ARBA" id="ARBA00022692"/>
    </source>
</evidence>
<dbReference type="InterPro" id="IPR000297">
    <property type="entry name" value="PPIase_PpiC"/>
</dbReference>
<dbReference type="AlphaFoldDB" id="A0A059FWY3"/>
<keyword evidence="10" id="KW-1185">Reference proteome</keyword>
<evidence type="ECO:0000256" key="2">
    <source>
        <dbReference type="ARBA" id="ARBA00022475"/>
    </source>
</evidence>
<sequence>MLALMKKMTRSPVGKLVLMIVIVGMAFWGVDAIVNQMRSGLGANVVSAGSRGLDPADLDFRVETVLRNINATAERPLSKSEALEQGLIDQIVEVEKARITRLGYGESIGISPSPEAVVEEMNSIPAFQNPLTGELDPAMFRDRISQLGMSPAQFERQLQDDILIRALSQAGRSAVYGPQVIANIQANYLGETREVAWFFFDASDAPAPEVPTDAEIKAYYDEHLERLKQPERRALDILRMSTDDFTGKVEVTDQEVATVYEATKSERFAAPDQRTYAELLFPTRDAARTAFGLLAGGADPNSVTGANSVQMRTARAEDISDQALQDAMFGPGRQSGAMYGPREVDGQWLVARLISVQPGAVKPLEEVAEEIRLGLARERAQLLFSAALETLDEALAAGNDLSQVAEDIGVPIISIAPVDQNGITEQGNQFTILSEVPEALPQAFRLPENEIGSRFDVASSVVLVAPRRIVPAATPELDAIKDRVSAMIVSERTANAAEAAVEALTERVRAGSVTLDAAAAESGAQVDRLPEPVSRSNAQAMGVPGPLMQATFNNPAGSVISLPTGDGSVFAILKILSVSPPTPEMIASMGTAASADVTESLTADLEAAVDDEIRRAVKVKENASAIASYKRTITAAQ</sequence>
<evidence type="ECO:0000313" key="10">
    <source>
        <dbReference type="Proteomes" id="UP000025061"/>
    </source>
</evidence>
<keyword evidence="3" id="KW-0812">Transmembrane</keyword>
<evidence type="ECO:0000256" key="4">
    <source>
        <dbReference type="ARBA" id="ARBA00022989"/>
    </source>
</evidence>
<dbReference type="PANTHER" id="PTHR47529:SF1">
    <property type="entry name" value="PERIPLASMIC CHAPERONE PPID"/>
    <property type="match status" value="1"/>
</dbReference>
<dbReference type="InterPro" id="IPR052029">
    <property type="entry name" value="PpiD_chaperone"/>
</dbReference>
<dbReference type="OrthoDB" id="9768393at2"/>
<reference evidence="9 10" key="1">
    <citation type="submission" date="2013-04" db="EMBL/GenBank/DDBJ databases">
        <title>Hyphomonas hirschiana VP5 Genome Sequencing.</title>
        <authorList>
            <person name="Lai Q."/>
            <person name="Shao Z."/>
        </authorList>
    </citation>
    <scope>NUCLEOTIDE SEQUENCE [LARGE SCALE GENOMIC DNA]</scope>
    <source>
        <strain evidence="9 10">VP5</strain>
    </source>
</reference>
<name>A0A059FWY3_9PROT</name>